<evidence type="ECO:0000313" key="1">
    <source>
        <dbReference type="EMBL" id="EMP32416.1"/>
    </source>
</evidence>
<dbReference type="AlphaFoldDB" id="M7B3G2"/>
<protein>
    <submittedName>
        <fullName evidence="1">Uncharacterized protein</fullName>
    </submittedName>
</protein>
<reference evidence="2" key="1">
    <citation type="journal article" date="2013" name="Nat. Genet.">
        <title>The draft genomes of soft-shell turtle and green sea turtle yield insights into the development and evolution of the turtle-specific body plan.</title>
        <authorList>
            <person name="Wang Z."/>
            <person name="Pascual-Anaya J."/>
            <person name="Zadissa A."/>
            <person name="Li W."/>
            <person name="Niimura Y."/>
            <person name="Huang Z."/>
            <person name="Li C."/>
            <person name="White S."/>
            <person name="Xiong Z."/>
            <person name="Fang D."/>
            <person name="Wang B."/>
            <person name="Ming Y."/>
            <person name="Chen Y."/>
            <person name="Zheng Y."/>
            <person name="Kuraku S."/>
            <person name="Pignatelli M."/>
            <person name="Herrero J."/>
            <person name="Beal K."/>
            <person name="Nozawa M."/>
            <person name="Li Q."/>
            <person name="Wang J."/>
            <person name="Zhang H."/>
            <person name="Yu L."/>
            <person name="Shigenobu S."/>
            <person name="Wang J."/>
            <person name="Liu J."/>
            <person name="Flicek P."/>
            <person name="Searle S."/>
            <person name="Wang J."/>
            <person name="Kuratani S."/>
            <person name="Yin Y."/>
            <person name="Aken B."/>
            <person name="Zhang G."/>
            <person name="Irie N."/>
        </authorList>
    </citation>
    <scope>NUCLEOTIDE SEQUENCE [LARGE SCALE GENOMIC DNA]</scope>
</reference>
<evidence type="ECO:0000313" key="2">
    <source>
        <dbReference type="Proteomes" id="UP000031443"/>
    </source>
</evidence>
<dbReference type="Proteomes" id="UP000031443">
    <property type="component" value="Unassembled WGS sequence"/>
</dbReference>
<sequence length="184" mass="20557">MNSIAEVDVLGSTYCGVFTAVGQQLTLSLRLRLRFSFWWSTGVDGQTSSIQTGKGQGSANALRTFSLMRDADCITCRQKDNNQIESIYCGVYTALGRREKLSHRLTLCFSFRWSTRVDGRAISGQFSGSSLDPLNRPPVDLLPRVDPLLSLFSLTKRRLRGELITVCKYPPGEQIFNKGFFSLT</sequence>
<gene>
    <name evidence="1" type="ORF">UY3_10433</name>
</gene>
<name>M7B3G2_CHEMY</name>
<accession>M7B3G2</accession>
<organism evidence="1 2">
    <name type="scientific">Chelonia mydas</name>
    <name type="common">Green sea-turtle</name>
    <name type="synonym">Chelonia agassizi</name>
    <dbReference type="NCBI Taxonomy" id="8469"/>
    <lineage>
        <taxon>Eukaryota</taxon>
        <taxon>Metazoa</taxon>
        <taxon>Chordata</taxon>
        <taxon>Craniata</taxon>
        <taxon>Vertebrata</taxon>
        <taxon>Euteleostomi</taxon>
        <taxon>Archelosauria</taxon>
        <taxon>Testudinata</taxon>
        <taxon>Testudines</taxon>
        <taxon>Cryptodira</taxon>
        <taxon>Durocryptodira</taxon>
        <taxon>Americhelydia</taxon>
        <taxon>Chelonioidea</taxon>
        <taxon>Cheloniidae</taxon>
        <taxon>Chelonia</taxon>
    </lineage>
</organism>
<keyword evidence="2" id="KW-1185">Reference proteome</keyword>
<proteinExistence type="predicted"/>
<dbReference type="EMBL" id="KB540796">
    <property type="protein sequence ID" value="EMP32416.1"/>
    <property type="molecule type" value="Genomic_DNA"/>
</dbReference>